<dbReference type="Gene3D" id="1.20.1250.20">
    <property type="entry name" value="MFS general substrate transporter like domains"/>
    <property type="match status" value="1"/>
</dbReference>
<dbReference type="AlphaFoldDB" id="A0A3B4BZ19"/>
<dbReference type="PROSITE" id="PS00217">
    <property type="entry name" value="SUGAR_TRANSPORT_2"/>
    <property type="match status" value="1"/>
</dbReference>
<dbReference type="Ensembl" id="ENSPNAT00000008218.2">
    <property type="protein sequence ID" value="ENSPNAP00000003729.1"/>
    <property type="gene ID" value="ENSPNAG00000001370.2"/>
</dbReference>
<evidence type="ECO:0000256" key="13">
    <source>
        <dbReference type="ARBA" id="ARBA00031099"/>
    </source>
</evidence>
<dbReference type="GO" id="GO:0046323">
    <property type="term" value="P:D-glucose import"/>
    <property type="evidence" value="ECO:0007669"/>
    <property type="project" value="TreeGrafter"/>
</dbReference>
<sequence length="504" mass="55657">MAHALTLLLESPVLVAVVLITGIGGTFQYGFHISVLTSPSVYIKQLMNATCVQRYGHYLEAWELSLIWSFTVSMYSIGGLLGCLVAGRLAAAYGRKRCLVLNNVLAICGAVLMLLSKTVHSFEMIMAARFLYGINAGVALTVHTMYVLECAPKKLRGIVGVSVGGFVSIGKFSGQVLGLSEVMGTEDRWPFLLAFSGFIGFLQLVTLPFLPESPRFLLLDRGDRPGCEKALRRLLGASGDLSSEVEEMQVEHAALQGVKSHGILELLLSRSVRWQLFTIIVTFTTLQLCGINAVYLYSFDVFRAAGIPAHNLRYVALGTGLCEISTIVTCGMVIESTGKRVLLIRGYLGMAATLLILTLTLYLQEYVSWMPYCSMMLIFIFIFFFSSGPGGVTAPLPGEIFTQSYKAAAFVVACTLNWVGLFFVGMVFPLIVEYLEYFCFLIFFFFCFVSGVFVWYGVPETRNRSIMEISAEFERMHNKTKPAPENKLDTLYLTHSQTGQATKL</sequence>
<dbReference type="InterPro" id="IPR045263">
    <property type="entry name" value="GLUT"/>
</dbReference>
<dbReference type="GeneID" id="108435382"/>
<evidence type="ECO:0000313" key="18">
    <source>
        <dbReference type="Proteomes" id="UP001501920"/>
    </source>
</evidence>
<dbReference type="PRINTS" id="PR00171">
    <property type="entry name" value="SUGRTRNSPORT"/>
</dbReference>
<feature type="transmembrane region" description="Helical" evidence="15">
    <location>
        <begin position="189"/>
        <end position="210"/>
    </location>
</feature>
<evidence type="ECO:0000259" key="16">
    <source>
        <dbReference type="PROSITE" id="PS50850"/>
    </source>
</evidence>
<dbReference type="GO" id="GO:0042383">
    <property type="term" value="C:sarcolemma"/>
    <property type="evidence" value="ECO:0007669"/>
    <property type="project" value="UniProtKB-SubCell"/>
</dbReference>
<dbReference type="SUPFAM" id="SSF103473">
    <property type="entry name" value="MFS general substrate transporter"/>
    <property type="match status" value="1"/>
</dbReference>
<dbReference type="InterPro" id="IPR036259">
    <property type="entry name" value="MFS_trans_sf"/>
</dbReference>
<reference evidence="17" key="3">
    <citation type="submission" date="2025-09" db="UniProtKB">
        <authorList>
            <consortium name="Ensembl"/>
        </authorList>
    </citation>
    <scope>IDENTIFICATION</scope>
</reference>
<evidence type="ECO:0000256" key="7">
    <source>
        <dbReference type="ARBA" id="ARBA00022475"/>
    </source>
</evidence>
<organism evidence="17 18">
    <name type="scientific">Pygocentrus nattereri</name>
    <name type="common">Red-bellied piranha</name>
    <dbReference type="NCBI Taxonomy" id="42514"/>
    <lineage>
        <taxon>Eukaryota</taxon>
        <taxon>Metazoa</taxon>
        <taxon>Chordata</taxon>
        <taxon>Craniata</taxon>
        <taxon>Vertebrata</taxon>
        <taxon>Euteleostomi</taxon>
        <taxon>Actinopterygii</taxon>
        <taxon>Neopterygii</taxon>
        <taxon>Teleostei</taxon>
        <taxon>Ostariophysi</taxon>
        <taxon>Characiformes</taxon>
        <taxon>Characoidei</taxon>
        <taxon>Pygocentrus</taxon>
    </lineage>
</organism>
<accession>A0A3B4BZ19</accession>
<keyword evidence="10 15" id="KW-1133">Transmembrane helix</keyword>
<dbReference type="PANTHER" id="PTHR23503">
    <property type="entry name" value="SOLUTE CARRIER FAMILY 2"/>
    <property type="match status" value="1"/>
</dbReference>
<feature type="transmembrane region" description="Helical" evidence="15">
    <location>
        <begin position="346"/>
        <end position="363"/>
    </location>
</feature>
<dbReference type="Pfam" id="PF00083">
    <property type="entry name" value="Sugar_tr"/>
    <property type="match status" value="1"/>
</dbReference>
<evidence type="ECO:0000256" key="1">
    <source>
        <dbReference type="ARBA" id="ARBA00000590"/>
    </source>
</evidence>
<comment type="similarity">
    <text evidence="4">Belongs to the major facilitator superfamily. Sugar transporter (TC 2.A.1.1) family. Glucose transporter subfamily.</text>
</comment>
<comment type="subcellular location">
    <subcellularLocation>
        <location evidence="2">Cell membrane</location>
        <location evidence="2">Sarcolemma</location>
    </subcellularLocation>
    <subcellularLocation>
        <location evidence="3">Cell membrane</location>
        <topology evidence="3">Multi-pass membrane protein</topology>
    </subcellularLocation>
</comment>
<name>A0A3B4BZ19_PYGNA</name>
<dbReference type="CTD" id="564849"/>
<evidence type="ECO:0000256" key="3">
    <source>
        <dbReference type="ARBA" id="ARBA00004651"/>
    </source>
</evidence>
<feature type="transmembrane region" description="Helical" evidence="15">
    <location>
        <begin position="66"/>
        <end position="86"/>
    </location>
</feature>
<reference evidence="17" key="2">
    <citation type="submission" date="2025-08" db="UniProtKB">
        <authorList>
            <consortium name="Ensembl"/>
        </authorList>
    </citation>
    <scope>IDENTIFICATION</scope>
</reference>
<comment type="catalytic activity">
    <reaction evidence="1">
        <text>D-fructose(out) = D-fructose(in)</text>
        <dbReference type="Rhea" id="RHEA:60372"/>
        <dbReference type="ChEBI" id="CHEBI:37721"/>
    </reaction>
</comment>
<dbReference type="NCBIfam" id="TIGR00879">
    <property type="entry name" value="SP"/>
    <property type="match status" value="1"/>
</dbReference>
<dbReference type="GeneTree" id="ENSGT00940000166787"/>
<evidence type="ECO:0000256" key="9">
    <source>
        <dbReference type="ARBA" id="ARBA00022692"/>
    </source>
</evidence>
<dbReference type="GO" id="GO:0005353">
    <property type="term" value="F:fructose transmembrane transporter activity"/>
    <property type="evidence" value="ECO:0007669"/>
    <property type="project" value="UniProtKB-ARBA"/>
</dbReference>
<feature type="transmembrane region" description="Helical" evidence="15">
    <location>
        <begin position="127"/>
        <end position="148"/>
    </location>
</feature>
<evidence type="ECO:0000256" key="12">
    <source>
        <dbReference type="ARBA" id="ARBA00029961"/>
    </source>
</evidence>
<dbReference type="GO" id="GO:1990539">
    <property type="term" value="P:fructose import across plasma membrane"/>
    <property type="evidence" value="ECO:0007669"/>
    <property type="project" value="UniProtKB-ARBA"/>
</dbReference>
<feature type="transmembrane region" description="Helical" evidence="15">
    <location>
        <begin position="312"/>
        <end position="334"/>
    </location>
</feature>
<dbReference type="FunFam" id="1.20.1250.20:FF:001511">
    <property type="entry name" value="Solute carrier family 2, facilitated glucose transporter member 5"/>
    <property type="match status" value="1"/>
</dbReference>
<keyword evidence="9 15" id="KW-0812">Transmembrane</keyword>
<evidence type="ECO:0000256" key="6">
    <source>
        <dbReference type="ARBA" id="ARBA00022448"/>
    </source>
</evidence>
<evidence type="ECO:0000256" key="10">
    <source>
        <dbReference type="ARBA" id="ARBA00022989"/>
    </source>
</evidence>
<protein>
    <recommendedName>
        <fullName evidence="5">Solute carrier family 2, facilitated glucose transporter member 5</fullName>
    </recommendedName>
    <alternativeName>
        <fullName evidence="13">Fructose transporter</fullName>
    </alternativeName>
    <alternativeName>
        <fullName evidence="12">Glucose transporter type 5, small intestine</fullName>
    </alternativeName>
</protein>
<feature type="transmembrane region" description="Helical" evidence="15">
    <location>
        <begin position="407"/>
        <end position="428"/>
    </location>
</feature>
<feature type="transmembrane region" description="Helical" evidence="15">
    <location>
        <begin position="98"/>
        <end position="115"/>
    </location>
</feature>
<evidence type="ECO:0000256" key="5">
    <source>
        <dbReference type="ARBA" id="ARBA00015973"/>
    </source>
</evidence>
<feature type="transmembrane region" description="Helical" evidence="15">
    <location>
        <begin position="276"/>
        <end position="297"/>
    </location>
</feature>
<dbReference type="InterPro" id="IPR020846">
    <property type="entry name" value="MFS_dom"/>
</dbReference>
<evidence type="ECO:0000256" key="15">
    <source>
        <dbReference type="SAM" id="Phobius"/>
    </source>
</evidence>
<dbReference type="PANTHER" id="PTHR23503:SF54">
    <property type="entry name" value="MAJOR FACILITATOR SUPERFAMILY (MFS) PROFILE DOMAIN-CONTAINING PROTEIN"/>
    <property type="match status" value="1"/>
</dbReference>
<dbReference type="PROSITE" id="PS50850">
    <property type="entry name" value="MFS"/>
    <property type="match status" value="1"/>
</dbReference>
<dbReference type="RefSeq" id="XP_017566685.1">
    <property type="nucleotide sequence ID" value="XM_017711196.1"/>
</dbReference>
<keyword evidence="8" id="KW-0762">Sugar transport</keyword>
<dbReference type="InterPro" id="IPR003663">
    <property type="entry name" value="Sugar/inositol_transpt"/>
</dbReference>
<feature type="transmembrane region" description="Helical" evidence="15">
    <location>
        <begin position="434"/>
        <end position="458"/>
    </location>
</feature>
<dbReference type="Proteomes" id="UP001501920">
    <property type="component" value="Chromosome 18"/>
</dbReference>
<dbReference type="OMA" id="GRFAYGI"/>
<dbReference type="GO" id="GO:0070837">
    <property type="term" value="P:dehydroascorbic acid transport"/>
    <property type="evidence" value="ECO:0007669"/>
    <property type="project" value="TreeGrafter"/>
</dbReference>
<dbReference type="InterPro" id="IPR005828">
    <property type="entry name" value="MFS_sugar_transport-like"/>
</dbReference>
<feature type="domain" description="Major facilitator superfamily (MFS) profile" evidence="16">
    <location>
        <begin position="18"/>
        <end position="462"/>
    </location>
</feature>
<evidence type="ECO:0000313" key="17">
    <source>
        <dbReference type="Ensembl" id="ENSPNAP00000003729.1"/>
    </source>
</evidence>
<feature type="transmembrane region" description="Helical" evidence="15">
    <location>
        <begin position="155"/>
        <end position="177"/>
    </location>
</feature>
<feature type="transmembrane region" description="Helical" evidence="15">
    <location>
        <begin position="12"/>
        <end position="31"/>
    </location>
</feature>
<dbReference type="InterPro" id="IPR005829">
    <property type="entry name" value="Sugar_transporter_CS"/>
</dbReference>
<reference evidence="17 18" key="1">
    <citation type="submission" date="2020-10" db="EMBL/GenBank/DDBJ databases">
        <title>Pygocentrus nattereri (red-bellied piranha) genome, fPygNat1, primary haplotype.</title>
        <authorList>
            <person name="Myers G."/>
            <person name="Meyer A."/>
            <person name="Karagic N."/>
            <person name="Pippel M."/>
            <person name="Winkler S."/>
            <person name="Tracey A."/>
            <person name="Wood J."/>
            <person name="Formenti G."/>
            <person name="Howe K."/>
            <person name="Fedrigo O."/>
            <person name="Jarvis E.D."/>
        </authorList>
    </citation>
    <scope>NUCLEOTIDE SEQUENCE [LARGE SCALE GENOMIC DNA]</scope>
</reference>
<evidence type="ECO:0000256" key="2">
    <source>
        <dbReference type="ARBA" id="ARBA00004135"/>
    </source>
</evidence>
<keyword evidence="18" id="KW-1185">Reference proteome</keyword>
<dbReference type="STRING" id="42514.ENSPNAP00000003729"/>
<evidence type="ECO:0000256" key="8">
    <source>
        <dbReference type="ARBA" id="ARBA00022597"/>
    </source>
</evidence>
<dbReference type="GO" id="GO:0055056">
    <property type="term" value="F:D-glucose transmembrane transporter activity"/>
    <property type="evidence" value="ECO:0007669"/>
    <property type="project" value="TreeGrafter"/>
</dbReference>
<keyword evidence="7" id="KW-1003">Cell membrane</keyword>
<keyword evidence="6 14" id="KW-0813">Transport</keyword>
<keyword evidence="11 15" id="KW-0472">Membrane</keyword>
<proteinExistence type="inferred from homology"/>
<evidence type="ECO:0000256" key="4">
    <source>
        <dbReference type="ARBA" id="ARBA00007004"/>
    </source>
</evidence>
<evidence type="ECO:0000256" key="14">
    <source>
        <dbReference type="RuleBase" id="RU003346"/>
    </source>
</evidence>
<evidence type="ECO:0000256" key="11">
    <source>
        <dbReference type="ARBA" id="ARBA00023136"/>
    </source>
</evidence>
<dbReference type="OrthoDB" id="4540492at2759"/>